<dbReference type="EMBL" id="WIRE01000001">
    <property type="protein sequence ID" value="MQX53472.1"/>
    <property type="molecule type" value="Genomic_DNA"/>
</dbReference>
<name>A0A6N7LT85_9GAMM</name>
<dbReference type="GO" id="GO:0016787">
    <property type="term" value="F:hydrolase activity"/>
    <property type="evidence" value="ECO:0007669"/>
    <property type="project" value="UniProtKB-KW"/>
</dbReference>
<organism evidence="2 3">
    <name type="scientific">Alcanivorax sediminis</name>
    <dbReference type="NCBI Taxonomy" id="2663008"/>
    <lineage>
        <taxon>Bacteria</taxon>
        <taxon>Pseudomonadati</taxon>
        <taxon>Pseudomonadota</taxon>
        <taxon>Gammaproteobacteria</taxon>
        <taxon>Oceanospirillales</taxon>
        <taxon>Alcanivoracaceae</taxon>
        <taxon>Alcanivorax</taxon>
    </lineage>
</organism>
<proteinExistence type="predicted"/>
<dbReference type="InterPro" id="IPR000073">
    <property type="entry name" value="AB_hydrolase_1"/>
</dbReference>
<dbReference type="Pfam" id="PF12697">
    <property type="entry name" value="Abhydrolase_6"/>
    <property type="match status" value="1"/>
</dbReference>
<feature type="domain" description="AB hydrolase-1" evidence="1">
    <location>
        <begin position="3"/>
        <end position="216"/>
    </location>
</feature>
<dbReference type="AlphaFoldDB" id="A0A6N7LT85"/>
<comment type="caution">
    <text evidence="2">The sequence shown here is derived from an EMBL/GenBank/DDBJ whole genome shotgun (WGS) entry which is preliminary data.</text>
</comment>
<evidence type="ECO:0000313" key="3">
    <source>
        <dbReference type="Proteomes" id="UP000469421"/>
    </source>
</evidence>
<sequence>MKLILLPGMDGTGMLFEPLLNELGELDTEVVPLPNSGPQDYASLAEVVAHIIGERECVLLAESYSGAIAEFLVRNYSLNIRHIIFVASFLSSPRPFLSRLAAFLPIKALAAIPILAPFALKALMLGWSANPETISLFRKALREVDSRVLSMRLRQIAEYGSAGKTFEIGSTYIRPSGDLLVSDRSKEISAAFPNLKVVEVRGPHFVLQAEPEACAAVIRASVGHLTSKGNGTPSM</sequence>
<protein>
    <submittedName>
        <fullName evidence="2">Alpha/beta fold hydrolase</fullName>
    </submittedName>
</protein>
<dbReference type="InterPro" id="IPR029058">
    <property type="entry name" value="AB_hydrolase_fold"/>
</dbReference>
<evidence type="ECO:0000313" key="2">
    <source>
        <dbReference type="EMBL" id="MQX53472.1"/>
    </source>
</evidence>
<accession>A0A6N7LT85</accession>
<dbReference type="SUPFAM" id="SSF53474">
    <property type="entry name" value="alpha/beta-Hydrolases"/>
    <property type="match status" value="1"/>
</dbReference>
<keyword evidence="3" id="KW-1185">Reference proteome</keyword>
<dbReference type="RefSeq" id="WP_153500833.1">
    <property type="nucleotide sequence ID" value="NZ_WIRE01000001.1"/>
</dbReference>
<dbReference type="Gene3D" id="3.40.50.1820">
    <property type="entry name" value="alpha/beta hydrolase"/>
    <property type="match status" value="1"/>
</dbReference>
<reference evidence="2 3" key="1">
    <citation type="submission" date="2019-10" db="EMBL/GenBank/DDBJ databases">
        <title>Alcanivorax sp.PA15-N-34 draft genome sequence.</title>
        <authorList>
            <person name="Liao X."/>
            <person name="Shao Z."/>
        </authorList>
    </citation>
    <scope>NUCLEOTIDE SEQUENCE [LARGE SCALE GENOMIC DNA]</scope>
    <source>
        <strain evidence="2 3">PA15-N-34</strain>
    </source>
</reference>
<gene>
    <name evidence="2" type="ORF">GFN93_09440</name>
</gene>
<evidence type="ECO:0000259" key="1">
    <source>
        <dbReference type="Pfam" id="PF12697"/>
    </source>
</evidence>
<dbReference type="Proteomes" id="UP000469421">
    <property type="component" value="Unassembled WGS sequence"/>
</dbReference>
<keyword evidence="2" id="KW-0378">Hydrolase</keyword>